<evidence type="ECO:0000259" key="3">
    <source>
        <dbReference type="PROSITE" id="PS51192"/>
    </source>
</evidence>
<dbReference type="InterPro" id="IPR049730">
    <property type="entry name" value="SNF2/RAD54-like_C"/>
</dbReference>
<keyword evidence="1" id="KW-0378">Hydrolase</keyword>
<evidence type="ECO:0000313" key="6">
    <source>
        <dbReference type="Proteomes" id="UP000319557"/>
    </source>
</evidence>
<accession>A0A517M2Q3</accession>
<feature type="region of interest" description="Disordered" evidence="2">
    <location>
        <begin position="29"/>
        <end position="52"/>
    </location>
</feature>
<dbReference type="RefSeq" id="WP_145346711.1">
    <property type="nucleotide sequence ID" value="NZ_CP036261.1"/>
</dbReference>
<dbReference type="CDD" id="cd18012">
    <property type="entry name" value="DEXQc_arch_SWI2_SNF2"/>
    <property type="match status" value="1"/>
</dbReference>
<dbReference type="InterPro" id="IPR027417">
    <property type="entry name" value="P-loop_NTPase"/>
</dbReference>
<dbReference type="SMART" id="SM00487">
    <property type="entry name" value="DEXDc"/>
    <property type="match status" value="1"/>
</dbReference>
<dbReference type="GO" id="GO:0005524">
    <property type="term" value="F:ATP binding"/>
    <property type="evidence" value="ECO:0007669"/>
    <property type="project" value="InterPro"/>
</dbReference>
<dbReference type="InterPro" id="IPR001650">
    <property type="entry name" value="Helicase_C-like"/>
</dbReference>
<feature type="compositionally biased region" description="Polar residues" evidence="2">
    <location>
        <begin position="36"/>
        <end position="52"/>
    </location>
</feature>
<feature type="domain" description="Helicase ATP-binding" evidence="3">
    <location>
        <begin position="680"/>
        <end position="836"/>
    </location>
</feature>
<keyword evidence="6" id="KW-1185">Reference proteome</keyword>
<keyword evidence="5" id="KW-0347">Helicase</keyword>
<dbReference type="AlphaFoldDB" id="A0A517M2Q3"/>
<evidence type="ECO:0000313" key="5">
    <source>
        <dbReference type="EMBL" id="QDS89155.1"/>
    </source>
</evidence>
<dbReference type="Gene3D" id="3.40.50.10810">
    <property type="entry name" value="Tandem AAA-ATPase domain"/>
    <property type="match status" value="1"/>
</dbReference>
<protein>
    <submittedName>
        <fullName evidence="5">ATP-dependent helicase HepA</fullName>
    </submittedName>
</protein>
<keyword evidence="5" id="KW-0067">ATP-binding</keyword>
<name>A0A517M2Q3_9BACT</name>
<dbReference type="PANTHER" id="PTHR10799">
    <property type="entry name" value="SNF2/RAD54 HELICASE FAMILY"/>
    <property type="match status" value="1"/>
</dbReference>
<sequence length="1125" mass="125422">MAYNKRGRAARGSVSPSATSMLKQILSEASGGLGSPTKTQWSQDDPPSTNPLVQRGVERVRTWYEACLDILDSFPDSITDSDSYESPHAFFVSAVYSDGTVTGQYRKGPERHDVMLAIPDGSGRKKIACSCNVSLGKSYCEHTFHFVDYVYEQLRDTRSWLNRQVAQGLFTAGSFDPRSFDFSSRARIERILEDLPIAPPDLDLEDAQLPPSRSVSQDRIAWNLSTRGTDHEILAIHQQAKKRGNGWTKGRRVSVSTLNVLEVTLSEADRRVQSLVQIDSSYYRVSTKLDTIAVLRELVGQPNVLFNMHPAEVVRFDPTFQFCRDEQQCWLELVGSKPHNNMFLYNEDCMVHIRNDLASIRICDLHPSQMKTVVAVLKLPRIPVEFEQDLLKRVADLQRVINVKVPESVAGQIIPDACRPVVLLRSHSTGSLDFGVRVRDAMDVLHRPGTGLMLRAGKHEGRPVQFQRDADEEIRASDALLGKLGQKPGEFDGGISDFEAAIGLVGSLQDLESTGIEVLWDKTSEKPLRVLGSVTTSNVSVGINRKHDWFQLSGNCDLGEESVPLAELLNALQNPGEESVRGDFVRIGDKGWTKIEKGLRAKLTGLRDSVTQDRKGLKFDATSASAVRDFLSNDVQVEATRAWHQCLTRLERAEKLEPVLPAGLNATLRDYQTDGFRWLRRLAEWGVGGILADDMGLGKTLQTLAVILDRSSEGPTLVIAPTSVGFNWVREAERFAPDLSVHLYRDTDRSEFLSTVGPGSLVVCSYGLALRDADALADVKWSTLVLDEAQAIKNSRSKTSAAIASIPAQWKVALTGTPVENHLGELWSLFHVISPGVFGGWDQFRKRFAGPIEKDNDESRRLALRDRLQPFVLRRTKTEVLKDLPPRSDMNLYVELTATERMMYDKVRASALGEIDQIANIGDVKDQRFKILALLTRLRQIACSPRMVDESFSQRSSKLQLLQETVAELKEEGHRVLIFSQFVKHLTLIREMFDSEGIRYEYLDGQTPADQRQAGVDRFQNGDATAFLISLKAGGTGLNLTAADYVIHMDPWWNPAVEDQATDRAHRIGQENPVMVYRLISQGTIEEEILKLHDAKRDLVSGVMEGTHAAAKLSTTDLIDLVRGS</sequence>
<dbReference type="GO" id="GO:0004386">
    <property type="term" value="F:helicase activity"/>
    <property type="evidence" value="ECO:0007669"/>
    <property type="project" value="UniProtKB-KW"/>
</dbReference>
<dbReference type="PROSITE" id="PS51194">
    <property type="entry name" value="HELICASE_CTER"/>
    <property type="match status" value="1"/>
</dbReference>
<dbReference type="KEGG" id="ruv:EC9_33520"/>
<dbReference type="InterPro" id="IPR014001">
    <property type="entry name" value="Helicase_ATP-bd"/>
</dbReference>
<dbReference type="Proteomes" id="UP000319557">
    <property type="component" value="Chromosome"/>
</dbReference>
<dbReference type="InterPro" id="IPR000330">
    <property type="entry name" value="SNF2_N"/>
</dbReference>
<dbReference type="CDD" id="cd18793">
    <property type="entry name" value="SF2_C_SNF"/>
    <property type="match status" value="1"/>
</dbReference>
<dbReference type="Gene3D" id="3.40.50.300">
    <property type="entry name" value="P-loop containing nucleotide triphosphate hydrolases"/>
    <property type="match status" value="1"/>
</dbReference>
<feature type="domain" description="Helicase C-terminal" evidence="4">
    <location>
        <begin position="961"/>
        <end position="1119"/>
    </location>
</feature>
<dbReference type="Pfam" id="PF00271">
    <property type="entry name" value="Helicase_C"/>
    <property type="match status" value="1"/>
</dbReference>
<evidence type="ECO:0000259" key="4">
    <source>
        <dbReference type="PROSITE" id="PS51194"/>
    </source>
</evidence>
<dbReference type="SMART" id="SM00490">
    <property type="entry name" value="HELICc"/>
    <property type="match status" value="1"/>
</dbReference>
<dbReference type="SUPFAM" id="SSF52540">
    <property type="entry name" value="P-loop containing nucleoside triphosphate hydrolases"/>
    <property type="match status" value="2"/>
</dbReference>
<dbReference type="InterPro" id="IPR038718">
    <property type="entry name" value="SNF2-like_sf"/>
</dbReference>
<dbReference type="PROSITE" id="PS51192">
    <property type="entry name" value="HELICASE_ATP_BIND_1"/>
    <property type="match status" value="1"/>
</dbReference>
<dbReference type="GO" id="GO:0016787">
    <property type="term" value="F:hydrolase activity"/>
    <property type="evidence" value="ECO:0007669"/>
    <property type="project" value="UniProtKB-KW"/>
</dbReference>
<dbReference type="EMBL" id="CP036261">
    <property type="protein sequence ID" value="QDS89155.1"/>
    <property type="molecule type" value="Genomic_DNA"/>
</dbReference>
<reference evidence="5 6" key="1">
    <citation type="submission" date="2019-02" db="EMBL/GenBank/DDBJ databases">
        <title>Deep-cultivation of Planctomycetes and their phenomic and genomic characterization uncovers novel biology.</title>
        <authorList>
            <person name="Wiegand S."/>
            <person name="Jogler M."/>
            <person name="Boedeker C."/>
            <person name="Pinto D."/>
            <person name="Vollmers J."/>
            <person name="Rivas-Marin E."/>
            <person name="Kohn T."/>
            <person name="Peeters S.H."/>
            <person name="Heuer A."/>
            <person name="Rast P."/>
            <person name="Oberbeckmann S."/>
            <person name="Bunk B."/>
            <person name="Jeske O."/>
            <person name="Meyerdierks A."/>
            <person name="Storesund J.E."/>
            <person name="Kallscheuer N."/>
            <person name="Luecker S."/>
            <person name="Lage O.M."/>
            <person name="Pohl T."/>
            <person name="Merkel B.J."/>
            <person name="Hornburger P."/>
            <person name="Mueller R.-W."/>
            <person name="Bruemmer F."/>
            <person name="Labrenz M."/>
            <person name="Spormann A.M."/>
            <person name="Op den Camp H."/>
            <person name="Overmann J."/>
            <person name="Amann R."/>
            <person name="Jetten M.S.M."/>
            <person name="Mascher T."/>
            <person name="Medema M.H."/>
            <person name="Devos D.P."/>
            <person name="Kaster A.-K."/>
            <person name="Ovreas L."/>
            <person name="Rohde M."/>
            <person name="Galperin M.Y."/>
            <person name="Jogler C."/>
        </authorList>
    </citation>
    <scope>NUCLEOTIDE SEQUENCE [LARGE SCALE GENOMIC DNA]</scope>
    <source>
        <strain evidence="5 6">EC9</strain>
    </source>
</reference>
<gene>
    <name evidence="5" type="ORF">EC9_33520</name>
</gene>
<organism evidence="5 6">
    <name type="scientific">Rosistilla ulvae</name>
    <dbReference type="NCBI Taxonomy" id="1930277"/>
    <lineage>
        <taxon>Bacteria</taxon>
        <taxon>Pseudomonadati</taxon>
        <taxon>Planctomycetota</taxon>
        <taxon>Planctomycetia</taxon>
        <taxon>Pirellulales</taxon>
        <taxon>Pirellulaceae</taxon>
        <taxon>Rosistilla</taxon>
    </lineage>
</organism>
<dbReference type="Pfam" id="PF00176">
    <property type="entry name" value="SNF2-rel_dom"/>
    <property type="match status" value="1"/>
</dbReference>
<proteinExistence type="predicted"/>
<dbReference type="OrthoDB" id="9814088at2"/>
<evidence type="ECO:0000256" key="1">
    <source>
        <dbReference type="ARBA" id="ARBA00022801"/>
    </source>
</evidence>
<keyword evidence="5" id="KW-0547">Nucleotide-binding</keyword>
<evidence type="ECO:0000256" key="2">
    <source>
        <dbReference type="SAM" id="MobiDB-lite"/>
    </source>
</evidence>